<dbReference type="GO" id="GO:0010181">
    <property type="term" value="F:FMN binding"/>
    <property type="evidence" value="ECO:0007669"/>
    <property type="project" value="InterPro"/>
</dbReference>
<dbReference type="NCBIfam" id="TIGR01813">
    <property type="entry name" value="flavo_cyto_c"/>
    <property type="match status" value="1"/>
</dbReference>
<dbReference type="Pfam" id="PF00890">
    <property type="entry name" value="FAD_binding_2"/>
    <property type="match status" value="2"/>
</dbReference>
<dbReference type="GO" id="GO:0033765">
    <property type="term" value="F:steroid dehydrogenase activity, acting on the CH-CH group of donors"/>
    <property type="evidence" value="ECO:0007669"/>
    <property type="project" value="UniProtKB-ARBA"/>
</dbReference>
<comment type="cofactor">
    <cofactor evidence="8">
        <name>FMN</name>
        <dbReference type="ChEBI" id="CHEBI:58210"/>
    </cofactor>
    <text evidence="8">Binds 1 or 2 FMN covalently per subunit.</text>
</comment>
<comment type="cofactor">
    <cofactor evidence="8">
        <name>FAD</name>
        <dbReference type="ChEBI" id="CHEBI:57692"/>
    </cofactor>
    <text evidence="8">Binds 1 FAD per subunit.</text>
</comment>
<dbReference type="InterPro" id="IPR036188">
    <property type="entry name" value="FAD/NAD-bd_sf"/>
</dbReference>
<dbReference type="HOGENOM" id="CLU_011398_4_0_9"/>
<dbReference type="Gene3D" id="3.90.700.10">
    <property type="entry name" value="Succinate dehydrogenase/fumarate reductase flavoprotein, catalytic domain"/>
    <property type="match status" value="1"/>
</dbReference>
<evidence type="ECO:0000256" key="1">
    <source>
        <dbReference type="ARBA" id="ARBA00008040"/>
    </source>
</evidence>
<evidence type="ECO:0000256" key="6">
    <source>
        <dbReference type="ARBA" id="ARBA00023002"/>
    </source>
</evidence>
<protein>
    <recommendedName>
        <fullName evidence="3 8">Urocanate reductase</fullName>
        <ecNumber evidence="2 8">1.3.99.33</ecNumber>
    </recommendedName>
</protein>
<dbReference type="Pfam" id="PF04205">
    <property type="entry name" value="FMN_bind"/>
    <property type="match status" value="1"/>
</dbReference>
<keyword evidence="5 8" id="KW-0274">FAD</keyword>
<dbReference type="GO" id="GO:0016020">
    <property type="term" value="C:membrane"/>
    <property type="evidence" value="ECO:0007669"/>
    <property type="project" value="InterPro"/>
</dbReference>
<dbReference type="Gene3D" id="3.50.50.60">
    <property type="entry name" value="FAD/NAD(P)-binding domain"/>
    <property type="match status" value="2"/>
</dbReference>
<keyword evidence="6 8" id="KW-0560">Oxidoreductase</keyword>
<dbReference type="InterPro" id="IPR003953">
    <property type="entry name" value="FAD-dep_OxRdtase_2_FAD-bd"/>
</dbReference>
<comment type="catalytic activity">
    <reaction evidence="7 8">
        <text>dihydrourocanate + A = urocanate + AH2</text>
        <dbReference type="Rhea" id="RHEA:36059"/>
        <dbReference type="ChEBI" id="CHEBI:13193"/>
        <dbReference type="ChEBI" id="CHEBI:17499"/>
        <dbReference type="ChEBI" id="CHEBI:27247"/>
        <dbReference type="ChEBI" id="CHEBI:72991"/>
        <dbReference type="EC" id="1.3.99.33"/>
    </reaction>
</comment>
<reference evidence="10 11" key="1">
    <citation type="submission" date="2010-08" db="EMBL/GenBank/DDBJ databases">
        <authorList>
            <consortium name="US DOE Joint Genome Institute (JGI-PGF)"/>
            <person name="Lucas S."/>
            <person name="Copeland A."/>
            <person name="Lapidus A."/>
            <person name="Cheng J.-F."/>
            <person name="Bruce D."/>
            <person name="Goodwin L."/>
            <person name="Pitluck S."/>
            <person name="Land M.L."/>
            <person name="Hauser L."/>
            <person name="Chang Y.-J."/>
            <person name="Anderson I.J."/>
            <person name="Johnson E."/>
            <person name="Mulhopadhyay B."/>
            <person name="Kyrpides N."/>
            <person name="Woyke T.J."/>
        </authorList>
    </citation>
    <scope>NUCLEOTIDE SEQUENCE [LARGE SCALE GENOMIC DNA]</scope>
    <source>
        <strain evidence="10 11">6</strain>
    </source>
</reference>
<dbReference type="STRING" id="633697.EubceDRAFT1_2138"/>
<dbReference type="PRINTS" id="PR00411">
    <property type="entry name" value="PNDRDTASEI"/>
</dbReference>
<evidence type="ECO:0000256" key="5">
    <source>
        <dbReference type="ARBA" id="ARBA00022827"/>
    </source>
</evidence>
<dbReference type="Proteomes" id="UP000005753">
    <property type="component" value="Chromosome"/>
</dbReference>
<dbReference type="EC" id="1.3.99.33" evidence="2 8"/>
<evidence type="ECO:0000256" key="8">
    <source>
        <dbReference type="RuleBase" id="RU366062"/>
    </source>
</evidence>
<dbReference type="InterPro" id="IPR007329">
    <property type="entry name" value="FMN-bd"/>
</dbReference>
<comment type="similarity">
    <text evidence="1 8">Belongs to the FAD-dependent oxidoreductase 2 family. FRD/SDH subfamily.</text>
</comment>
<dbReference type="SUPFAM" id="SSF51905">
    <property type="entry name" value="FAD/NAD(P)-binding domain"/>
    <property type="match status" value="1"/>
</dbReference>
<evidence type="ECO:0000256" key="3">
    <source>
        <dbReference type="ARBA" id="ARBA00015872"/>
    </source>
</evidence>
<evidence type="ECO:0000256" key="2">
    <source>
        <dbReference type="ARBA" id="ARBA00013137"/>
    </source>
</evidence>
<dbReference type="EMBL" id="CM001487">
    <property type="protein sequence ID" value="EIM57898.1"/>
    <property type="molecule type" value="Genomic_DNA"/>
</dbReference>
<keyword evidence="8" id="KW-0732">Signal</keyword>
<accession>I5AVS5</accession>
<evidence type="ECO:0000256" key="4">
    <source>
        <dbReference type="ARBA" id="ARBA00022630"/>
    </source>
</evidence>
<gene>
    <name evidence="10" type="ORF">EubceDRAFT1_2138</name>
</gene>
<keyword evidence="4 8" id="KW-0285">Flavoprotein</keyword>
<sequence length="642" mass="67742">MKALKAIPYLLLAAGTAIPMVFSPMKPPSKAPSGGPSAEAQTLTGAAQGMDGDVSVQIVADQDYIYSVEVTDHHETEGIGTIAVDQIPSQIYNYQSYEVDSISGATITSDAIKNAVKAALESGGISTEKFGTAPVMNTTKARDAVYKADIVIVGAGGAGMTAAIEAADKGHKVIILESQTMVGGNSIRATGGMNAANTKWQDQNEFTEGDGVEKSLKSAAEEFADNEVVTELAATVRKQYDEYLANPEGYFDTAELMELNTIMGGHGINDPALVKEMCERSAESIDWLDSVGAKLHRVGAAGGASVKRIHSPVNAEGKTEAVGAYTIPILQENIETRSGKIRLFYSTTADKVLMEDGKAVGVHAIGSTGENVTVKAKAVIIASGGFGANSEMVEKYRPELKGFMTTNASGAQGIGIQMGEEAGAATVDMDQIQIHPTVEYNSGHLITEGLRGDGAILVNVNGKRFFDEVQTRDRVSAAEIEQPESFAWLIIDQKMVDESAVIEGYINAGYTLTGKDAKELAAQIGVDPDTLDQTIKDWNQCVANKSDPEFGRTSFANALDTAPYYALKVTPGIHHTMGGLKINPKTEVLKENGDAIPGLFAAGEVTGGVHGGNRLGGTAVTDFVVYGRISGINAAEYVEELK</sequence>
<organism evidence="10 11">
    <name type="scientific">Eubacterium cellulosolvens (strain ATCC 43171 / JCM 9499 / 6)</name>
    <name type="common">Cillobacterium cellulosolvens</name>
    <dbReference type="NCBI Taxonomy" id="633697"/>
    <lineage>
        <taxon>Bacteria</taxon>
        <taxon>Bacillati</taxon>
        <taxon>Bacillota</taxon>
        <taxon>Clostridia</taxon>
        <taxon>Eubacteriales</taxon>
        <taxon>Eubacteriaceae</taxon>
        <taxon>Eubacterium</taxon>
    </lineage>
</organism>
<dbReference type="InterPro" id="IPR010960">
    <property type="entry name" value="Flavocytochrome_c"/>
</dbReference>
<dbReference type="PANTHER" id="PTHR43400">
    <property type="entry name" value="FUMARATE REDUCTASE"/>
    <property type="match status" value="1"/>
</dbReference>
<proteinExistence type="inferred from homology"/>
<dbReference type="AlphaFoldDB" id="I5AVS5"/>
<dbReference type="InterPro" id="IPR050315">
    <property type="entry name" value="FAD-oxidoreductase_2"/>
</dbReference>
<dbReference type="SMART" id="SM00900">
    <property type="entry name" value="FMN_bind"/>
    <property type="match status" value="1"/>
</dbReference>
<dbReference type="OrthoDB" id="9806724at2"/>
<feature type="signal peptide" evidence="8">
    <location>
        <begin position="1"/>
        <end position="19"/>
    </location>
</feature>
<dbReference type="PANTHER" id="PTHR43400:SF7">
    <property type="entry name" value="FAD-DEPENDENT OXIDOREDUCTASE 2 FAD BINDING DOMAIN-CONTAINING PROTEIN"/>
    <property type="match status" value="1"/>
</dbReference>
<keyword evidence="11" id="KW-1185">Reference proteome</keyword>
<feature type="chain" id="PRO_5039755807" description="Urocanate reductase" evidence="8">
    <location>
        <begin position="20"/>
        <end position="642"/>
    </location>
</feature>
<evidence type="ECO:0000313" key="10">
    <source>
        <dbReference type="EMBL" id="EIM57898.1"/>
    </source>
</evidence>
<reference evidence="10 11" key="2">
    <citation type="submission" date="2012-02" db="EMBL/GenBank/DDBJ databases">
        <title>Improved High-Quality Draft sequence of Eubacterium cellulosolvens 6.</title>
        <authorList>
            <consortium name="US DOE Joint Genome Institute"/>
            <person name="Lucas S."/>
            <person name="Han J."/>
            <person name="Lapidus A."/>
            <person name="Cheng J.-F."/>
            <person name="Goodwin L."/>
            <person name="Pitluck S."/>
            <person name="Peters L."/>
            <person name="Mikhailova N."/>
            <person name="Gu W."/>
            <person name="Detter J.C."/>
            <person name="Han C."/>
            <person name="Tapia R."/>
            <person name="Land M."/>
            <person name="Hauser L."/>
            <person name="Kyrpides N."/>
            <person name="Ivanova N."/>
            <person name="Pagani I."/>
            <person name="Johnson E."/>
            <person name="Mukhopadhyay B."/>
            <person name="Anderson I."/>
            <person name="Woyke T."/>
        </authorList>
    </citation>
    <scope>NUCLEOTIDE SEQUENCE [LARGE SCALE GENOMIC DNA]</scope>
    <source>
        <strain evidence="10 11">6</strain>
    </source>
</reference>
<dbReference type="Gene3D" id="3.90.1010.20">
    <property type="match status" value="1"/>
</dbReference>
<feature type="domain" description="FMN-binding" evidence="9">
    <location>
        <begin position="49"/>
        <end position="123"/>
    </location>
</feature>
<dbReference type="SUPFAM" id="SSF56425">
    <property type="entry name" value="Succinate dehydrogenase/fumarate reductase flavoprotein, catalytic domain"/>
    <property type="match status" value="1"/>
</dbReference>
<evidence type="ECO:0000313" key="11">
    <source>
        <dbReference type="Proteomes" id="UP000005753"/>
    </source>
</evidence>
<name>I5AVS5_EUBC6</name>
<evidence type="ECO:0000259" key="9">
    <source>
        <dbReference type="SMART" id="SM00900"/>
    </source>
</evidence>
<dbReference type="eggNOG" id="COG1053">
    <property type="taxonomic scope" value="Bacteria"/>
</dbReference>
<evidence type="ECO:0000256" key="7">
    <source>
        <dbReference type="ARBA" id="ARBA00049922"/>
    </source>
</evidence>
<dbReference type="InterPro" id="IPR027477">
    <property type="entry name" value="Succ_DH/fumarate_Rdtase_cat_sf"/>
</dbReference>